<protein>
    <recommendedName>
        <fullName evidence="4">Cell division protein FtsL</fullName>
    </recommendedName>
</protein>
<organism evidence="2 3">
    <name type="scientific">Lichenifustis flavocetrariae</name>
    <dbReference type="NCBI Taxonomy" id="2949735"/>
    <lineage>
        <taxon>Bacteria</taxon>
        <taxon>Pseudomonadati</taxon>
        <taxon>Pseudomonadota</taxon>
        <taxon>Alphaproteobacteria</taxon>
        <taxon>Hyphomicrobiales</taxon>
        <taxon>Lichenihabitantaceae</taxon>
        <taxon>Lichenifustis</taxon>
    </lineage>
</organism>
<feature type="region of interest" description="Disordered" evidence="1">
    <location>
        <begin position="91"/>
        <end position="130"/>
    </location>
</feature>
<accession>A0AA41YZR6</accession>
<evidence type="ECO:0000313" key="3">
    <source>
        <dbReference type="Proteomes" id="UP001165667"/>
    </source>
</evidence>
<dbReference type="RefSeq" id="WP_282587499.1">
    <property type="nucleotide sequence ID" value="NZ_JAMOIM010000021.1"/>
</dbReference>
<reference evidence="2" key="1">
    <citation type="submission" date="2022-05" db="EMBL/GenBank/DDBJ databases">
        <authorList>
            <person name="Pankratov T."/>
        </authorList>
    </citation>
    <scope>NUCLEOTIDE SEQUENCE</scope>
    <source>
        <strain evidence="2">BP6-180914</strain>
    </source>
</reference>
<keyword evidence="3" id="KW-1185">Reference proteome</keyword>
<name>A0AA41YZR6_9HYPH</name>
<evidence type="ECO:0000313" key="2">
    <source>
        <dbReference type="EMBL" id="MCW6511124.1"/>
    </source>
</evidence>
<sequence>MWRFLNIFAVLGLVASAVYAYTVKYETILFAEQILKVKHQIVAEQDAIDRLRAEWALLTRPERLQVLAEKNLGLKQLSLDQIVQVADLPERPPKVDSIGRKLDDLGLGEPTNTPRDRHAAGSAATPSSGH</sequence>
<evidence type="ECO:0000256" key="1">
    <source>
        <dbReference type="SAM" id="MobiDB-lite"/>
    </source>
</evidence>
<feature type="compositionally biased region" description="Basic and acidic residues" evidence="1">
    <location>
        <begin position="91"/>
        <end position="104"/>
    </location>
</feature>
<dbReference type="AlphaFoldDB" id="A0AA41YZR6"/>
<proteinExistence type="predicted"/>
<comment type="caution">
    <text evidence="2">The sequence shown here is derived from an EMBL/GenBank/DDBJ whole genome shotgun (WGS) entry which is preliminary data.</text>
</comment>
<evidence type="ECO:0008006" key="4">
    <source>
        <dbReference type="Google" id="ProtNLM"/>
    </source>
</evidence>
<dbReference type="EMBL" id="JAMOIM010000021">
    <property type="protein sequence ID" value="MCW6511124.1"/>
    <property type="molecule type" value="Genomic_DNA"/>
</dbReference>
<dbReference type="Proteomes" id="UP001165667">
    <property type="component" value="Unassembled WGS sequence"/>
</dbReference>
<gene>
    <name evidence="2" type="ORF">M8523_24245</name>
</gene>